<evidence type="ECO:0000313" key="1">
    <source>
        <dbReference type="EMBL" id="GKV35846.1"/>
    </source>
</evidence>
<evidence type="ECO:0000313" key="2">
    <source>
        <dbReference type="Proteomes" id="UP001054252"/>
    </source>
</evidence>
<reference evidence="1 2" key="1">
    <citation type="journal article" date="2021" name="Commun. Biol.">
        <title>The genome of Shorea leprosula (Dipterocarpaceae) highlights the ecological relevance of drought in aseasonal tropical rainforests.</title>
        <authorList>
            <person name="Ng K.K.S."/>
            <person name="Kobayashi M.J."/>
            <person name="Fawcett J.A."/>
            <person name="Hatakeyama M."/>
            <person name="Paape T."/>
            <person name="Ng C.H."/>
            <person name="Ang C.C."/>
            <person name="Tnah L.H."/>
            <person name="Lee C.T."/>
            <person name="Nishiyama T."/>
            <person name="Sese J."/>
            <person name="O'Brien M.J."/>
            <person name="Copetti D."/>
            <person name="Mohd Noor M.I."/>
            <person name="Ong R.C."/>
            <person name="Putra M."/>
            <person name="Sireger I.Z."/>
            <person name="Indrioko S."/>
            <person name="Kosugi Y."/>
            <person name="Izuno A."/>
            <person name="Isagi Y."/>
            <person name="Lee S.L."/>
            <person name="Shimizu K.K."/>
        </authorList>
    </citation>
    <scope>NUCLEOTIDE SEQUENCE [LARGE SCALE GENOMIC DNA]</scope>
    <source>
        <strain evidence="1">214</strain>
    </source>
</reference>
<sequence length="66" mass="7325">MFDVDENPSPPGFVVNSGWTHPGRARFVGNLGTSWVGLGFVKNPARTWVRQEPKMNPPKPGFFTNP</sequence>
<name>A0AAV5LG57_9ROSI</name>
<dbReference type="Proteomes" id="UP001054252">
    <property type="component" value="Unassembled WGS sequence"/>
</dbReference>
<keyword evidence="2" id="KW-1185">Reference proteome</keyword>
<dbReference type="AlphaFoldDB" id="A0AAV5LG57"/>
<organism evidence="1 2">
    <name type="scientific">Rubroshorea leprosula</name>
    <dbReference type="NCBI Taxonomy" id="152421"/>
    <lineage>
        <taxon>Eukaryota</taxon>
        <taxon>Viridiplantae</taxon>
        <taxon>Streptophyta</taxon>
        <taxon>Embryophyta</taxon>
        <taxon>Tracheophyta</taxon>
        <taxon>Spermatophyta</taxon>
        <taxon>Magnoliopsida</taxon>
        <taxon>eudicotyledons</taxon>
        <taxon>Gunneridae</taxon>
        <taxon>Pentapetalae</taxon>
        <taxon>rosids</taxon>
        <taxon>malvids</taxon>
        <taxon>Malvales</taxon>
        <taxon>Dipterocarpaceae</taxon>
        <taxon>Rubroshorea</taxon>
    </lineage>
</organism>
<gene>
    <name evidence="1" type="ORF">SLEP1_g44054</name>
</gene>
<dbReference type="EMBL" id="BPVZ01000113">
    <property type="protein sequence ID" value="GKV35846.1"/>
    <property type="molecule type" value="Genomic_DNA"/>
</dbReference>
<proteinExistence type="predicted"/>
<comment type="caution">
    <text evidence="1">The sequence shown here is derived from an EMBL/GenBank/DDBJ whole genome shotgun (WGS) entry which is preliminary data.</text>
</comment>
<protein>
    <submittedName>
        <fullName evidence="1">Uncharacterized protein</fullName>
    </submittedName>
</protein>
<accession>A0AAV5LG57</accession>